<name>A0ABR1PF81_DIAER</name>
<dbReference type="PRINTS" id="PR00625">
    <property type="entry name" value="JDOMAIN"/>
</dbReference>
<dbReference type="PANTHER" id="PTHR43096">
    <property type="entry name" value="DNAJ HOMOLOG 1, MITOCHONDRIAL-RELATED"/>
    <property type="match status" value="1"/>
</dbReference>
<evidence type="ECO:0000259" key="2">
    <source>
        <dbReference type="PROSITE" id="PS50076"/>
    </source>
</evidence>
<organism evidence="3 4">
    <name type="scientific">Diaporthe eres</name>
    <name type="common">Phomopsis oblonga</name>
    <dbReference type="NCBI Taxonomy" id="83184"/>
    <lineage>
        <taxon>Eukaryota</taxon>
        <taxon>Fungi</taxon>
        <taxon>Dikarya</taxon>
        <taxon>Ascomycota</taxon>
        <taxon>Pezizomycotina</taxon>
        <taxon>Sordariomycetes</taxon>
        <taxon>Sordariomycetidae</taxon>
        <taxon>Diaporthales</taxon>
        <taxon>Diaporthaceae</taxon>
        <taxon>Diaporthe</taxon>
        <taxon>Diaporthe eres species complex</taxon>
    </lineage>
</organism>
<dbReference type="InterPro" id="IPR035979">
    <property type="entry name" value="RBD_domain_sf"/>
</dbReference>
<dbReference type="CDD" id="cd06257">
    <property type="entry name" value="DnaJ"/>
    <property type="match status" value="1"/>
</dbReference>
<feature type="domain" description="J" evidence="2">
    <location>
        <begin position="44"/>
        <end position="116"/>
    </location>
</feature>
<reference evidence="3 4" key="1">
    <citation type="submission" date="2024-02" db="EMBL/GenBank/DDBJ databases">
        <title>De novo assembly and annotation of 12 fungi associated with fruit tree decline syndrome in Ontario, Canada.</title>
        <authorList>
            <person name="Sulman M."/>
            <person name="Ellouze W."/>
            <person name="Ilyukhin E."/>
        </authorList>
    </citation>
    <scope>NUCLEOTIDE SEQUENCE [LARGE SCALE GENOMIC DNA]</scope>
    <source>
        <strain evidence="3 4">M169</strain>
    </source>
</reference>
<protein>
    <recommendedName>
        <fullName evidence="2">J domain-containing protein</fullName>
    </recommendedName>
</protein>
<gene>
    <name evidence="3" type="ORF">SLS63_003862</name>
</gene>
<comment type="caution">
    <text evidence="3">The sequence shown here is derived from an EMBL/GenBank/DDBJ whole genome shotgun (WGS) entry which is preliminary data.</text>
</comment>
<dbReference type="CDD" id="cd00590">
    <property type="entry name" value="RRM_SF"/>
    <property type="match status" value="1"/>
</dbReference>
<dbReference type="Gene3D" id="1.10.287.110">
    <property type="entry name" value="DnaJ domain"/>
    <property type="match status" value="1"/>
</dbReference>
<evidence type="ECO:0000313" key="4">
    <source>
        <dbReference type="Proteomes" id="UP001430848"/>
    </source>
</evidence>
<dbReference type="SUPFAM" id="SSF54928">
    <property type="entry name" value="RNA-binding domain, RBD"/>
    <property type="match status" value="1"/>
</dbReference>
<dbReference type="InterPro" id="IPR001623">
    <property type="entry name" value="DnaJ_domain"/>
</dbReference>
<dbReference type="SMART" id="SM00271">
    <property type="entry name" value="DnaJ"/>
    <property type="match status" value="1"/>
</dbReference>
<dbReference type="PANTHER" id="PTHR43096:SF52">
    <property type="entry name" value="DNAJ HOMOLOG 1, MITOCHONDRIAL-RELATED"/>
    <property type="match status" value="1"/>
</dbReference>
<accession>A0ABR1PF81</accession>
<dbReference type="Proteomes" id="UP001430848">
    <property type="component" value="Unassembled WGS sequence"/>
</dbReference>
<dbReference type="SUPFAM" id="SSF46565">
    <property type="entry name" value="Chaperone J-domain"/>
    <property type="match status" value="1"/>
</dbReference>
<keyword evidence="1" id="KW-0143">Chaperone</keyword>
<evidence type="ECO:0000313" key="3">
    <source>
        <dbReference type="EMBL" id="KAK7735392.1"/>
    </source>
</evidence>
<dbReference type="EMBL" id="JAKNSF020000013">
    <property type="protein sequence ID" value="KAK7735392.1"/>
    <property type="molecule type" value="Genomic_DNA"/>
</dbReference>
<dbReference type="PROSITE" id="PS50076">
    <property type="entry name" value="DNAJ_2"/>
    <property type="match status" value="1"/>
</dbReference>
<sequence length="346" mass="39058">MHQRSPISHFYPRPQYPNKWFSQSSKLCARRKHYTPAEIAAFTNYYAILGLGNDATDEDIKKAYNSLCKRFHPDMMRNVDSKEYRDNPYRPQFIEIKDAKEILLDPTKRKAYDATYNDILQAVIQLAAERRAAQGVDVKGAIASNLRLHQPTTFEDGSPIRNYCIVHVIGLPPQSTAVDLVRAIAELAPVGRVIKARLMKPNNISTDRAAFVEFANDGQAQHFGLRASRGGFYVLRKQVWHCKLIPVSEKSLRPPPPEGTRVLVIEGPRDHKLMTASAMGDFFGSKMQSFDTKHDRCSVMDGAEGPNSVTIEWAFTGWRGCAGVAYTALRQEYPELMVMYGEDPCE</sequence>
<dbReference type="Pfam" id="PF00226">
    <property type="entry name" value="DnaJ"/>
    <property type="match status" value="1"/>
</dbReference>
<proteinExistence type="predicted"/>
<keyword evidence="4" id="KW-1185">Reference proteome</keyword>
<evidence type="ECO:0000256" key="1">
    <source>
        <dbReference type="ARBA" id="ARBA00023186"/>
    </source>
</evidence>
<dbReference type="InterPro" id="IPR036869">
    <property type="entry name" value="J_dom_sf"/>
</dbReference>